<feature type="domain" description="DUF1156" evidence="2">
    <location>
        <begin position="12"/>
        <end position="74"/>
    </location>
</feature>
<proteinExistence type="predicted"/>
<dbReference type="OrthoDB" id="9800801at2"/>
<reference evidence="3 4" key="1">
    <citation type="submission" date="2016-10" db="EMBL/GenBank/DDBJ databases">
        <authorList>
            <person name="de Groot N.N."/>
        </authorList>
    </citation>
    <scope>NUCLEOTIDE SEQUENCE [LARGE SCALE GENOMIC DNA]</scope>
    <source>
        <strain evidence="3 4">ATCC 51327</strain>
    </source>
</reference>
<sequence>MLDYNKSFIEVQFPVSRISKESYKERKAGASQTLTGLGKWWGRKPLVMVRAALLGTLMPVSDDYSKDRKIFLKIMTMDEEGLWLRKHKNISKKKLWQLTTEEEREKYFREGSTAKKPKYPKGMSRENKKSMKEELQRIAFDRLSYDDKLSYCRRPEEVELTSESEWGIINDHLETNASSLQELIQELGKKRFGHIPKVGDCFSGGGSIPFEAARMGAEAYGSDLNPIAALLTWASVNIAGATNEKIDELKEFQQKVYEKVDEQIKEWGIEHNEKGHRADAYLYCNEVVCPECGQHVPLLPSLKIDKKNRVGVNLIKNGNKYNFKIINNYSKKEFNSINNDATIENYKLVCPNCNMKTPIPAIRGDNDDGVKRDYRYNIPNDLRKWNKTDFVNREDDIYNERIYAIRYLDDKGNRYYREPFEKDINNEKKVNNLLNEKISKWQEKGIIPNQKIKKGWNTNQLTYERGWSYWHHIFNSRQLLISGLISMNIRKLSKNKKELAFGIISLNKIIHFNSKLSQWLSGSRNVKHTFYNQALNTFFNYGTRGLKKLENIWFFDINNDLIQTNINVDLEDARNIKVNNDIWITDPPYADAVNYHELSEFFLAWDKPLLEETFPEWYTDSKRVLAVKGTGKSFNESMIEIYENLADNMPDNGYQVVMFTHQDVKVWSELTMILWSAGLKVASAWNISTETGSSGIKQGNYVKGTVLLVLQKQTSNDFAFQDEVYDEIQIEVRNMIDSMKGIDYKDIPDFTDADYLLASYAAALKVLTGYGEIDGIDIDYWLSGDRNEESPVEKLIKKARDVANSYLIPEEFEKNHWFELSNAERFFIRGLELEMNNEHTIGAYQELAKGFGVKEYKTMFHNFEANNVRLKTPSEYKMSYLENEFNEKDFSGSLLRHLLVAILESAKNDSTNSGRTYLKGVFNQSQDYWYKKPLMREILTFISKIEMVDHMEHWHEEAKYSKLLREALKNEGV</sequence>
<dbReference type="Gene3D" id="3.40.50.150">
    <property type="entry name" value="Vaccinia Virus protein VP39"/>
    <property type="match status" value="1"/>
</dbReference>
<evidence type="ECO:0000259" key="2">
    <source>
        <dbReference type="Pfam" id="PF06634"/>
    </source>
</evidence>
<feature type="region of interest" description="Disordered" evidence="1">
    <location>
        <begin position="109"/>
        <end position="130"/>
    </location>
</feature>
<keyword evidence="3" id="KW-0489">Methyltransferase</keyword>
<accession>A0A1I4G072</accession>
<evidence type="ECO:0000313" key="4">
    <source>
        <dbReference type="Proteomes" id="UP000199006"/>
    </source>
</evidence>
<dbReference type="STRING" id="29563.SAMN02983006_00538"/>
<keyword evidence="4" id="KW-1185">Reference proteome</keyword>
<dbReference type="SUPFAM" id="SSF53335">
    <property type="entry name" value="S-adenosyl-L-methionine-dependent methyltransferases"/>
    <property type="match status" value="1"/>
</dbReference>
<organism evidence="3 4">
    <name type="scientific">Halanaerobium salsuginis</name>
    <dbReference type="NCBI Taxonomy" id="29563"/>
    <lineage>
        <taxon>Bacteria</taxon>
        <taxon>Bacillati</taxon>
        <taxon>Bacillota</taxon>
        <taxon>Clostridia</taxon>
        <taxon>Halanaerobiales</taxon>
        <taxon>Halanaerobiaceae</taxon>
        <taxon>Halanaerobium</taxon>
    </lineage>
</organism>
<name>A0A1I4G072_9FIRM</name>
<dbReference type="InterPro" id="IPR049953">
    <property type="entry name" value="Antiphage_assoc"/>
</dbReference>
<dbReference type="AlphaFoldDB" id="A0A1I4G072"/>
<dbReference type="Pfam" id="PF06634">
    <property type="entry name" value="DUF1156"/>
    <property type="match status" value="1"/>
</dbReference>
<dbReference type="NCBIfam" id="NF042963">
    <property type="entry name" value="DUF1156_antiphage"/>
    <property type="match status" value="1"/>
</dbReference>
<dbReference type="EMBL" id="FOTI01000004">
    <property type="protein sequence ID" value="SFL22476.1"/>
    <property type="molecule type" value="Genomic_DNA"/>
</dbReference>
<dbReference type="Proteomes" id="UP000199006">
    <property type="component" value="Unassembled WGS sequence"/>
</dbReference>
<keyword evidence="3" id="KW-0808">Transferase</keyword>
<dbReference type="InterPro" id="IPR029063">
    <property type="entry name" value="SAM-dependent_MTases_sf"/>
</dbReference>
<evidence type="ECO:0000313" key="3">
    <source>
        <dbReference type="EMBL" id="SFL22476.1"/>
    </source>
</evidence>
<gene>
    <name evidence="3" type="ORF">SAMN02983006_00538</name>
</gene>
<dbReference type="InterPro" id="IPR009537">
    <property type="entry name" value="DUF1156"/>
</dbReference>
<dbReference type="RefSeq" id="WP_089859270.1">
    <property type="nucleotide sequence ID" value="NZ_FOTI01000004.1"/>
</dbReference>
<dbReference type="GO" id="GO:0008168">
    <property type="term" value="F:methyltransferase activity"/>
    <property type="evidence" value="ECO:0007669"/>
    <property type="project" value="UniProtKB-KW"/>
</dbReference>
<protein>
    <submittedName>
        <fullName evidence="3">Adenine-specific DNA methylase, contains a Zn-ribbon domain</fullName>
    </submittedName>
</protein>
<dbReference type="GO" id="GO:0032259">
    <property type="term" value="P:methylation"/>
    <property type="evidence" value="ECO:0007669"/>
    <property type="project" value="UniProtKB-KW"/>
</dbReference>
<evidence type="ECO:0000256" key="1">
    <source>
        <dbReference type="SAM" id="MobiDB-lite"/>
    </source>
</evidence>